<comment type="caution">
    <text evidence="13">The sequence shown here is derived from an EMBL/GenBank/DDBJ whole genome shotgun (WGS) entry which is preliminary data.</text>
</comment>
<dbReference type="InterPro" id="IPR036185">
    <property type="entry name" value="DNA_heli_DnaB-like_N_sf"/>
</dbReference>
<dbReference type="FunFam" id="1.10.860.10:FF:000001">
    <property type="entry name" value="Replicative DNA helicase"/>
    <property type="match status" value="1"/>
</dbReference>
<evidence type="ECO:0000256" key="4">
    <source>
        <dbReference type="ARBA" id="ARBA00022741"/>
    </source>
</evidence>
<dbReference type="GO" id="GO:0043139">
    <property type="term" value="F:5'-3' DNA helicase activity"/>
    <property type="evidence" value="ECO:0007669"/>
    <property type="project" value="UniProtKB-EC"/>
</dbReference>
<keyword evidence="2" id="KW-0639">Primosome</keyword>
<dbReference type="EMBL" id="MHQL01000026">
    <property type="protein sequence ID" value="OHA02845.1"/>
    <property type="molecule type" value="Genomic_DNA"/>
</dbReference>
<dbReference type="GO" id="GO:0003677">
    <property type="term" value="F:DNA binding"/>
    <property type="evidence" value="ECO:0007669"/>
    <property type="project" value="UniProtKB-KW"/>
</dbReference>
<dbReference type="AlphaFoldDB" id="A0A1G2KTP8"/>
<keyword evidence="6" id="KW-0347">Helicase</keyword>
<dbReference type="PANTHER" id="PTHR30153">
    <property type="entry name" value="REPLICATIVE DNA HELICASE DNAB"/>
    <property type="match status" value="1"/>
</dbReference>
<dbReference type="PANTHER" id="PTHR30153:SF2">
    <property type="entry name" value="REPLICATIVE DNA HELICASE"/>
    <property type="match status" value="1"/>
</dbReference>
<keyword evidence="9" id="KW-0413">Isomerase</keyword>
<feature type="domain" description="SF4 helicase" evidence="12">
    <location>
        <begin position="237"/>
        <end position="389"/>
    </location>
</feature>
<reference evidence="13 14" key="1">
    <citation type="journal article" date="2016" name="Nat. Commun.">
        <title>Thousands of microbial genomes shed light on interconnected biogeochemical processes in an aquifer system.</title>
        <authorList>
            <person name="Anantharaman K."/>
            <person name="Brown C.T."/>
            <person name="Hug L.A."/>
            <person name="Sharon I."/>
            <person name="Castelle C.J."/>
            <person name="Probst A.J."/>
            <person name="Thomas B.C."/>
            <person name="Singh A."/>
            <person name="Wilkins M.J."/>
            <person name="Karaoz U."/>
            <person name="Brodie E.L."/>
            <person name="Williams K.H."/>
            <person name="Hubbard S.S."/>
            <person name="Banfield J.F."/>
        </authorList>
    </citation>
    <scope>NUCLEOTIDE SEQUENCE [LARGE SCALE GENOMIC DNA]</scope>
</reference>
<name>A0A1G2KTP8_9BACT</name>
<evidence type="ECO:0000256" key="1">
    <source>
        <dbReference type="ARBA" id="ARBA00008428"/>
    </source>
</evidence>
<dbReference type="InterPro" id="IPR016136">
    <property type="entry name" value="DNA_helicase_N/primase_C"/>
</dbReference>
<feature type="non-terminal residue" evidence="13">
    <location>
        <position position="389"/>
    </location>
</feature>
<organism evidence="13 14">
    <name type="scientific">Candidatus Sungbacteria bacterium RIFCSPHIGHO2_02_FULL_51_29</name>
    <dbReference type="NCBI Taxonomy" id="1802273"/>
    <lineage>
        <taxon>Bacteria</taxon>
        <taxon>Candidatus Sungiibacteriota</taxon>
    </lineage>
</organism>
<evidence type="ECO:0000256" key="5">
    <source>
        <dbReference type="ARBA" id="ARBA00022801"/>
    </source>
</evidence>
<dbReference type="GO" id="GO:0005524">
    <property type="term" value="F:ATP binding"/>
    <property type="evidence" value="ECO:0007669"/>
    <property type="project" value="UniProtKB-KW"/>
</dbReference>
<dbReference type="Pfam" id="PF00772">
    <property type="entry name" value="DnaB"/>
    <property type="match status" value="1"/>
</dbReference>
<sequence>METADSIDDCRRFVKGAWSAPPVRAHLMRAPSTLLLARRRCLAVECLYVIRTAMAPREKKQSSSLRVPPQDTEVEMSVLGALMLDKDAIYRVADFLRSGDFYKPEHVAIYDAMVDLYGKKTPIDILSVSARLKEKKGLEPIGGTRYLTSLVNSVPTAGHVAYYAAIVNKKRVLRDLIAASHHIAELGYKEDSDVEDLLDQAEQRIFSISQTSLQQGFISIKDALGQAWDRLEQLHKGGGALRGVPTGFPDLDDLLQGLQKSDLIILAARPSLGKTSLALNIAKNVALDGKKPVAIFSLEMSQDQLIDRLISSESNVDSWRIRSGNLKDEDFTEIRSALQTLSDSPLFIHDVSSPTVMQLRTLARRLHREHDIGLIIIDYLQLIRGNTSV</sequence>
<keyword evidence="7" id="KW-0067">ATP-binding</keyword>
<comment type="catalytic activity">
    <reaction evidence="11">
        <text>ATP + H2O = ADP + phosphate + H(+)</text>
        <dbReference type="Rhea" id="RHEA:13065"/>
        <dbReference type="ChEBI" id="CHEBI:15377"/>
        <dbReference type="ChEBI" id="CHEBI:15378"/>
        <dbReference type="ChEBI" id="CHEBI:30616"/>
        <dbReference type="ChEBI" id="CHEBI:43474"/>
        <dbReference type="ChEBI" id="CHEBI:456216"/>
        <dbReference type="EC" id="5.6.2.3"/>
    </reaction>
</comment>
<keyword evidence="5" id="KW-0378">Hydrolase</keyword>
<dbReference type="GO" id="GO:0016787">
    <property type="term" value="F:hydrolase activity"/>
    <property type="evidence" value="ECO:0007669"/>
    <property type="project" value="UniProtKB-KW"/>
</dbReference>
<dbReference type="SUPFAM" id="SSF48024">
    <property type="entry name" value="N-terminal domain of DnaB helicase"/>
    <property type="match status" value="1"/>
</dbReference>
<dbReference type="EC" id="5.6.2.3" evidence="10"/>
<evidence type="ECO:0000313" key="14">
    <source>
        <dbReference type="Proteomes" id="UP000177811"/>
    </source>
</evidence>
<protein>
    <recommendedName>
        <fullName evidence="10">DNA 5'-3' helicase</fullName>
        <ecNumber evidence="10">5.6.2.3</ecNumber>
    </recommendedName>
</protein>
<dbReference type="Proteomes" id="UP000177811">
    <property type="component" value="Unassembled WGS sequence"/>
</dbReference>
<evidence type="ECO:0000256" key="6">
    <source>
        <dbReference type="ARBA" id="ARBA00022806"/>
    </source>
</evidence>
<evidence type="ECO:0000256" key="3">
    <source>
        <dbReference type="ARBA" id="ARBA00022705"/>
    </source>
</evidence>
<keyword evidence="8" id="KW-0238">DNA-binding</keyword>
<accession>A0A1G2KTP8</accession>
<evidence type="ECO:0000256" key="10">
    <source>
        <dbReference type="ARBA" id="ARBA00044969"/>
    </source>
</evidence>
<dbReference type="GO" id="GO:0006269">
    <property type="term" value="P:DNA replication, synthesis of primer"/>
    <property type="evidence" value="ECO:0007669"/>
    <property type="project" value="UniProtKB-KW"/>
</dbReference>
<dbReference type="GO" id="GO:0005829">
    <property type="term" value="C:cytosol"/>
    <property type="evidence" value="ECO:0007669"/>
    <property type="project" value="TreeGrafter"/>
</dbReference>
<dbReference type="GO" id="GO:1990077">
    <property type="term" value="C:primosome complex"/>
    <property type="evidence" value="ECO:0007669"/>
    <property type="project" value="UniProtKB-KW"/>
</dbReference>
<evidence type="ECO:0000256" key="8">
    <source>
        <dbReference type="ARBA" id="ARBA00023125"/>
    </source>
</evidence>
<evidence type="ECO:0000256" key="9">
    <source>
        <dbReference type="ARBA" id="ARBA00023235"/>
    </source>
</evidence>
<evidence type="ECO:0000256" key="11">
    <source>
        <dbReference type="ARBA" id="ARBA00048954"/>
    </source>
</evidence>
<evidence type="ECO:0000313" key="13">
    <source>
        <dbReference type="EMBL" id="OHA02845.1"/>
    </source>
</evidence>
<keyword evidence="4" id="KW-0547">Nucleotide-binding</keyword>
<gene>
    <name evidence="13" type="ORF">A3C16_02900</name>
</gene>
<proteinExistence type="inferred from homology"/>
<evidence type="ECO:0000256" key="2">
    <source>
        <dbReference type="ARBA" id="ARBA00022515"/>
    </source>
</evidence>
<dbReference type="InterPro" id="IPR007693">
    <property type="entry name" value="DNA_helicase_DnaB-like_N"/>
</dbReference>
<evidence type="ECO:0000256" key="7">
    <source>
        <dbReference type="ARBA" id="ARBA00022840"/>
    </source>
</evidence>
<dbReference type="Gene3D" id="3.40.50.300">
    <property type="entry name" value="P-loop containing nucleotide triphosphate hydrolases"/>
    <property type="match status" value="1"/>
</dbReference>
<dbReference type="PROSITE" id="PS51199">
    <property type="entry name" value="SF4_HELICASE"/>
    <property type="match status" value="1"/>
</dbReference>
<dbReference type="Gene3D" id="1.10.860.10">
    <property type="entry name" value="DNAb Helicase, Chain A"/>
    <property type="match status" value="1"/>
</dbReference>
<keyword evidence="3" id="KW-0235">DNA replication</keyword>
<dbReference type="InterPro" id="IPR007694">
    <property type="entry name" value="DNA_helicase_DnaB-like_C"/>
</dbReference>
<comment type="similarity">
    <text evidence="1">Belongs to the helicase family. DnaB subfamily.</text>
</comment>
<dbReference type="SUPFAM" id="SSF52540">
    <property type="entry name" value="P-loop containing nucleoside triphosphate hydrolases"/>
    <property type="match status" value="1"/>
</dbReference>
<evidence type="ECO:0000259" key="12">
    <source>
        <dbReference type="PROSITE" id="PS51199"/>
    </source>
</evidence>
<dbReference type="Pfam" id="PF03796">
    <property type="entry name" value="DnaB_C"/>
    <property type="match status" value="1"/>
</dbReference>
<dbReference type="InterPro" id="IPR027417">
    <property type="entry name" value="P-loop_NTPase"/>
</dbReference>